<sequence length="173" mass="20639">MDFTFMIMVALAAFMFHEFEEIIFIKPWLKRKETDNHLKNHYFVSYKNTNSSTIAALIAEEFIMVSVFSIAAILWKGYSFIWVFYCIYSFHLLGHILELFIYRRYCPSLITSILTLPIYTWVIYSFIRLELLQWNIVLLCSPILLIIIGSNFKFINWLTPRIDQWITCYAKGE</sequence>
<feature type="transmembrane region" description="Helical" evidence="1">
    <location>
        <begin position="133"/>
        <end position="152"/>
    </location>
</feature>
<keyword evidence="1" id="KW-1133">Transmembrane helix</keyword>
<dbReference type="AlphaFoldDB" id="F0SWF6"/>
<dbReference type="EMBL" id="CP002547">
    <property type="protein sequence ID" value="ADY55722.1"/>
    <property type="molecule type" value="Genomic_DNA"/>
</dbReference>
<dbReference type="eggNOG" id="ENOG50333C4">
    <property type="taxonomic scope" value="Bacteria"/>
</dbReference>
<feature type="transmembrane region" description="Helical" evidence="1">
    <location>
        <begin position="54"/>
        <end position="75"/>
    </location>
</feature>
<dbReference type="InterPro" id="IPR025671">
    <property type="entry name" value="HXXEE"/>
</dbReference>
<dbReference type="RefSeq" id="WP_013624592.1">
    <property type="nucleotide sequence ID" value="NC_015172.1"/>
</dbReference>
<dbReference type="OrthoDB" id="5195477at2"/>
<proteinExistence type="predicted"/>
<evidence type="ECO:0000313" key="3">
    <source>
        <dbReference type="Proteomes" id="UP000007488"/>
    </source>
</evidence>
<protein>
    <recommendedName>
        <fullName evidence="4">HXXEE domain-containing protein</fullName>
    </recommendedName>
</protein>
<dbReference type="STRING" id="645991.Sgly_1419"/>
<evidence type="ECO:0008006" key="4">
    <source>
        <dbReference type="Google" id="ProtNLM"/>
    </source>
</evidence>
<dbReference type="Proteomes" id="UP000007488">
    <property type="component" value="Chromosome"/>
</dbReference>
<keyword evidence="3" id="KW-1185">Reference proteome</keyword>
<evidence type="ECO:0000313" key="2">
    <source>
        <dbReference type="EMBL" id="ADY55722.1"/>
    </source>
</evidence>
<accession>F0SWF6</accession>
<reference evidence="2 3" key="1">
    <citation type="journal article" date="2011" name="Stand. Genomic Sci.">
        <title>Complete genome sequence of Syntrophobotulus glycolicus type strain (FlGlyR).</title>
        <authorList>
            <person name="Han C."/>
            <person name="Mwirichia R."/>
            <person name="Chertkov O."/>
            <person name="Held B."/>
            <person name="Lapidus A."/>
            <person name="Nolan M."/>
            <person name="Lucas S."/>
            <person name="Hammon N."/>
            <person name="Deshpande S."/>
            <person name="Cheng J.F."/>
            <person name="Tapia R."/>
            <person name="Goodwin L."/>
            <person name="Pitluck S."/>
            <person name="Huntemann M."/>
            <person name="Liolios K."/>
            <person name="Ivanova N."/>
            <person name="Pagani I."/>
            <person name="Mavromatis K."/>
            <person name="Ovchinikova G."/>
            <person name="Pati A."/>
            <person name="Chen A."/>
            <person name="Palaniappan K."/>
            <person name="Land M."/>
            <person name="Hauser L."/>
            <person name="Brambilla E.M."/>
            <person name="Rohde M."/>
            <person name="Spring S."/>
            <person name="Sikorski J."/>
            <person name="Goker M."/>
            <person name="Woyke T."/>
            <person name="Bristow J."/>
            <person name="Eisen J.A."/>
            <person name="Markowitz V."/>
            <person name="Hugenholtz P."/>
            <person name="Kyrpides N.C."/>
            <person name="Klenk H.P."/>
            <person name="Detter J.C."/>
        </authorList>
    </citation>
    <scope>NUCLEOTIDE SEQUENCE [LARGE SCALE GENOMIC DNA]</scope>
    <source>
        <strain evidence="3">DSM 8271 / FlGlyR</strain>
    </source>
</reference>
<keyword evidence="1" id="KW-0472">Membrane</keyword>
<dbReference type="HOGENOM" id="CLU_120980_2_0_9"/>
<reference evidence="3" key="2">
    <citation type="submission" date="2011-02" db="EMBL/GenBank/DDBJ databases">
        <title>The complete genome of Syntrophobotulus glycolicus DSM 8271.</title>
        <authorList>
            <person name="Lucas S."/>
            <person name="Copeland A."/>
            <person name="Lapidus A."/>
            <person name="Bruce D."/>
            <person name="Goodwin L."/>
            <person name="Pitluck S."/>
            <person name="Kyrpides N."/>
            <person name="Mavromatis K."/>
            <person name="Pagani I."/>
            <person name="Ivanova N."/>
            <person name="Mikhailova N."/>
            <person name="Chertkov O."/>
            <person name="Held B."/>
            <person name="Detter J.C."/>
            <person name="Tapia R."/>
            <person name="Han C."/>
            <person name="Land M."/>
            <person name="Hauser L."/>
            <person name="Markowitz V."/>
            <person name="Cheng J.-F."/>
            <person name="Hugenholtz P."/>
            <person name="Woyke T."/>
            <person name="Wu D."/>
            <person name="Spring S."/>
            <person name="Schroeder M."/>
            <person name="Brambilla E."/>
            <person name="Klenk H.-P."/>
            <person name="Eisen J.A."/>
        </authorList>
    </citation>
    <scope>NUCLEOTIDE SEQUENCE [LARGE SCALE GENOMIC DNA]</scope>
    <source>
        <strain evidence="3">DSM 8271 / FlGlyR</strain>
    </source>
</reference>
<evidence type="ECO:0000256" key="1">
    <source>
        <dbReference type="SAM" id="Phobius"/>
    </source>
</evidence>
<gene>
    <name evidence="2" type="ordered locus">Sgly_1419</name>
</gene>
<name>F0SWF6_SYNGF</name>
<organism evidence="2 3">
    <name type="scientific">Syntrophobotulus glycolicus (strain DSM 8271 / FlGlyR)</name>
    <dbReference type="NCBI Taxonomy" id="645991"/>
    <lineage>
        <taxon>Bacteria</taxon>
        <taxon>Bacillati</taxon>
        <taxon>Bacillota</taxon>
        <taxon>Clostridia</taxon>
        <taxon>Eubacteriales</taxon>
        <taxon>Desulfitobacteriaceae</taxon>
        <taxon>Syntrophobotulus</taxon>
    </lineage>
</organism>
<keyword evidence="1" id="KW-0812">Transmembrane</keyword>
<feature type="transmembrane region" description="Helical" evidence="1">
    <location>
        <begin position="81"/>
        <end position="102"/>
    </location>
</feature>
<dbReference type="KEGG" id="sgy:Sgly_1419"/>
<feature type="transmembrane region" description="Helical" evidence="1">
    <location>
        <begin position="109"/>
        <end position="127"/>
    </location>
</feature>
<dbReference type="Pfam" id="PF13787">
    <property type="entry name" value="HXXEE"/>
    <property type="match status" value="1"/>
</dbReference>